<dbReference type="Proteomes" id="UP000694542">
    <property type="component" value="Chromosome 6"/>
</dbReference>
<dbReference type="InterPro" id="IPR009050">
    <property type="entry name" value="Globin-like_sf"/>
</dbReference>
<evidence type="ECO:0000256" key="10">
    <source>
        <dbReference type="SAM" id="MobiDB-lite"/>
    </source>
</evidence>
<feature type="region of interest" description="Disordered" evidence="10">
    <location>
        <begin position="1"/>
        <end position="54"/>
    </location>
</feature>
<dbReference type="InterPro" id="IPR012292">
    <property type="entry name" value="Globin/Proto"/>
</dbReference>
<dbReference type="SUPFAM" id="SSF46458">
    <property type="entry name" value="Globin-like"/>
    <property type="match status" value="2"/>
</dbReference>
<dbReference type="Pfam" id="PF00042">
    <property type="entry name" value="Globin"/>
    <property type="match status" value="2"/>
</dbReference>
<feature type="region of interest" description="Disordered" evidence="10">
    <location>
        <begin position="171"/>
        <end position="236"/>
    </location>
</feature>
<keyword evidence="6 9" id="KW-0561">Oxygen transport</keyword>
<evidence type="ECO:0000256" key="3">
    <source>
        <dbReference type="ARBA" id="ARBA00011125"/>
    </source>
</evidence>
<comment type="function">
    <text evidence="1">Involved in oxygen transport from the lung to the various peripheral tissues.</text>
</comment>
<dbReference type="Ensembl" id="ENSCAFT00040019875.1">
    <property type="protein sequence ID" value="ENSCAFP00040017242.1"/>
    <property type="gene ID" value="ENSCAFG00040010737.1"/>
</dbReference>
<evidence type="ECO:0000256" key="9">
    <source>
        <dbReference type="RuleBase" id="RU000356"/>
    </source>
</evidence>
<comment type="subunit">
    <text evidence="3">Heterotetramer of two alpha chains and two beta chains.</text>
</comment>
<dbReference type="PRINTS" id="PR00612">
    <property type="entry name" value="ALPHAHAEM"/>
</dbReference>
<protein>
    <recommendedName>
        <fullName evidence="11">Globin domain-containing protein</fullName>
    </recommendedName>
</protein>
<evidence type="ECO:0000256" key="2">
    <source>
        <dbReference type="ARBA" id="ARBA00008705"/>
    </source>
</evidence>
<evidence type="ECO:0000259" key="11">
    <source>
        <dbReference type="PROSITE" id="PS01033"/>
    </source>
</evidence>
<accession>A0A8C0YUW7</accession>
<dbReference type="GO" id="GO:0046872">
    <property type="term" value="F:metal ion binding"/>
    <property type="evidence" value="ECO:0007669"/>
    <property type="project" value="UniProtKB-KW"/>
</dbReference>
<dbReference type="PANTHER" id="PTHR11442:SF48">
    <property type="entry name" value="HEMOGLOBIN SUBUNIT ALPHA"/>
    <property type="match status" value="1"/>
</dbReference>
<proteinExistence type="inferred from homology"/>
<evidence type="ECO:0000256" key="6">
    <source>
        <dbReference type="ARBA" id="ARBA00022621"/>
    </source>
</evidence>
<evidence type="ECO:0000256" key="7">
    <source>
        <dbReference type="ARBA" id="ARBA00022723"/>
    </source>
</evidence>
<dbReference type="CDD" id="cd08927">
    <property type="entry name" value="Hb-alpha-like"/>
    <property type="match status" value="1"/>
</dbReference>
<feature type="domain" description="Globin" evidence="11">
    <location>
        <begin position="285"/>
        <end position="432"/>
    </location>
</feature>
<evidence type="ECO:0000256" key="4">
    <source>
        <dbReference type="ARBA" id="ARBA00022448"/>
    </source>
</evidence>
<keyword evidence="8" id="KW-0408">Iron</keyword>
<sequence>DWWPRWRLRRRGAGQVSTQLSPALGLGGPPRPLSPPPQPLSPQHLSPSCGPCPHPRGPCPPPPAPPSAPVLTSWPLCPSHSPCPTPPLSPSCAPCPPPWPLSPPSGPSPPAGAPVPCPAPPPWPLSSPRSPCPFPAAPVLNPWPPSPSCGPCSPTPTPVPSCGPCPPPAAPVPPTSGPSPPPGAPVPLPSTPSEAPVHSPCPYSLSPHTPVPLLRPLSSPHDPPPRLTGPSSHRTFQSFPTTKTYFPHFDLSPGSAQVKAHGKKVADALTTAVAHLDDLPGALSALSDLHAYKLRVDPVNFKSTWDKIGGHAGDYGGEALDRTFQSFPTTKTYFPHFDLSPGSAQVKAHGKKVADALTTAVAHLDDLPGALSALSDLHAYKLRVDPVNFKLLSHCLLVTLACHHPTEFTPAVHASLDKFFTAVSTVLTSKYR</sequence>
<dbReference type="AlphaFoldDB" id="A0A8C0YUW7"/>
<dbReference type="GO" id="GO:0005833">
    <property type="term" value="C:hemoglobin complex"/>
    <property type="evidence" value="ECO:0007669"/>
    <property type="project" value="InterPro"/>
</dbReference>
<evidence type="ECO:0000256" key="1">
    <source>
        <dbReference type="ARBA" id="ARBA00003705"/>
    </source>
</evidence>
<dbReference type="InterPro" id="IPR000971">
    <property type="entry name" value="Globin"/>
</dbReference>
<reference evidence="12" key="1">
    <citation type="submission" date="2018-10" db="EMBL/GenBank/DDBJ databases">
        <title>De novo assembly of a Great Dane genome.</title>
        <authorList>
            <person name="Kidd J.M."/>
            <person name="Pendleton A.L."/>
            <person name="Shen F."/>
            <person name="Emery S."/>
        </authorList>
    </citation>
    <scope>NUCLEOTIDE SEQUENCE [LARGE SCALE GENOMIC DNA]</scope>
    <source>
        <strain evidence="12">Great Dane</strain>
    </source>
</reference>
<dbReference type="GO" id="GO:0020037">
    <property type="term" value="F:heme binding"/>
    <property type="evidence" value="ECO:0007669"/>
    <property type="project" value="InterPro"/>
</dbReference>
<dbReference type="Gene3D" id="1.10.490.10">
    <property type="entry name" value="Globins"/>
    <property type="match status" value="2"/>
</dbReference>
<feature type="compositionally biased region" description="Basic residues" evidence="10">
    <location>
        <begin position="1"/>
        <end position="12"/>
    </location>
</feature>
<name>A0A8C0YUW7_CANLF</name>
<dbReference type="GO" id="GO:0005344">
    <property type="term" value="F:oxygen carrier activity"/>
    <property type="evidence" value="ECO:0007669"/>
    <property type="project" value="UniProtKB-KW"/>
</dbReference>
<organism evidence="12 13">
    <name type="scientific">Canis lupus familiaris</name>
    <name type="common">Dog</name>
    <name type="synonym">Canis familiaris</name>
    <dbReference type="NCBI Taxonomy" id="9615"/>
    <lineage>
        <taxon>Eukaryota</taxon>
        <taxon>Metazoa</taxon>
        <taxon>Chordata</taxon>
        <taxon>Craniata</taxon>
        <taxon>Vertebrata</taxon>
        <taxon>Euteleostomi</taxon>
        <taxon>Mammalia</taxon>
        <taxon>Eutheria</taxon>
        <taxon>Laurasiatheria</taxon>
        <taxon>Carnivora</taxon>
        <taxon>Caniformia</taxon>
        <taxon>Canidae</taxon>
        <taxon>Canis</taxon>
    </lineage>
</organism>
<dbReference type="PROSITE" id="PS01033">
    <property type="entry name" value="GLOBIN"/>
    <property type="match status" value="1"/>
</dbReference>
<evidence type="ECO:0000256" key="5">
    <source>
        <dbReference type="ARBA" id="ARBA00022617"/>
    </source>
</evidence>
<evidence type="ECO:0000313" key="12">
    <source>
        <dbReference type="Ensembl" id="ENSCAFP00040017242.1"/>
    </source>
</evidence>
<keyword evidence="7" id="KW-0479">Metal-binding</keyword>
<dbReference type="InterPro" id="IPR050056">
    <property type="entry name" value="Hemoglobin_oxygen_transport"/>
</dbReference>
<feature type="compositionally biased region" description="Pro residues" evidence="10">
    <location>
        <begin position="171"/>
        <end position="190"/>
    </location>
</feature>
<keyword evidence="5 9" id="KW-0349">Heme</keyword>
<dbReference type="PANTHER" id="PTHR11442">
    <property type="entry name" value="HEMOGLOBIN FAMILY MEMBER"/>
    <property type="match status" value="1"/>
</dbReference>
<keyword evidence="4 9" id="KW-0813">Transport</keyword>
<dbReference type="InterPro" id="IPR002338">
    <property type="entry name" value="Hemoglobin_a-typ"/>
</dbReference>
<dbReference type="FunFam" id="1.10.490.10:FF:000002">
    <property type="entry name" value="Hemoglobin subunit alpha"/>
    <property type="match status" value="1"/>
</dbReference>
<feature type="compositionally biased region" description="Pro residues" evidence="10">
    <location>
        <begin position="29"/>
        <end position="40"/>
    </location>
</feature>
<evidence type="ECO:0000313" key="13">
    <source>
        <dbReference type="Proteomes" id="UP000694542"/>
    </source>
</evidence>
<reference evidence="12" key="2">
    <citation type="submission" date="2025-08" db="UniProtKB">
        <authorList>
            <consortium name="Ensembl"/>
        </authorList>
    </citation>
    <scope>IDENTIFICATION</scope>
</reference>
<dbReference type="GO" id="GO:0019825">
    <property type="term" value="F:oxygen binding"/>
    <property type="evidence" value="ECO:0007669"/>
    <property type="project" value="InterPro"/>
</dbReference>
<evidence type="ECO:0000256" key="8">
    <source>
        <dbReference type="ARBA" id="ARBA00023004"/>
    </source>
</evidence>
<comment type="similarity">
    <text evidence="2 9">Belongs to the globin family.</text>
</comment>